<dbReference type="OrthoDB" id="5453597at2"/>
<name>A0A443LN94_9RHOB</name>
<dbReference type="EMBL" id="SAVB01000006">
    <property type="protein sequence ID" value="RWR50624.1"/>
    <property type="molecule type" value="Genomic_DNA"/>
</dbReference>
<gene>
    <name evidence="1" type="ORF">EOW65_06640</name>
</gene>
<organism evidence="1 2">
    <name type="scientific">Paenirhodobacter ferrireducens</name>
    <dbReference type="NCBI Taxonomy" id="1215032"/>
    <lineage>
        <taxon>Bacteria</taxon>
        <taxon>Pseudomonadati</taxon>
        <taxon>Pseudomonadota</taxon>
        <taxon>Alphaproteobacteria</taxon>
        <taxon>Rhodobacterales</taxon>
        <taxon>Rhodobacter group</taxon>
        <taxon>Paenirhodobacter</taxon>
    </lineage>
</organism>
<proteinExistence type="predicted"/>
<dbReference type="AlphaFoldDB" id="A0A443LN94"/>
<dbReference type="SUPFAM" id="SSF46785">
    <property type="entry name" value="Winged helix' DNA-binding domain"/>
    <property type="match status" value="1"/>
</dbReference>
<keyword evidence="2" id="KW-1185">Reference proteome</keyword>
<dbReference type="InterPro" id="IPR036390">
    <property type="entry name" value="WH_DNA-bd_sf"/>
</dbReference>
<evidence type="ECO:0000313" key="1">
    <source>
        <dbReference type="EMBL" id="RWR50624.1"/>
    </source>
</evidence>
<dbReference type="Proteomes" id="UP000286594">
    <property type="component" value="Unassembled WGS sequence"/>
</dbReference>
<evidence type="ECO:0000313" key="2">
    <source>
        <dbReference type="Proteomes" id="UP000286594"/>
    </source>
</evidence>
<accession>A0A443LN94</accession>
<comment type="caution">
    <text evidence="1">The sequence shown here is derived from an EMBL/GenBank/DDBJ whole genome shotgun (WGS) entry which is preliminary data.</text>
</comment>
<reference evidence="1 2" key="1">
    <citation type="submission" date="2019-01" db="EMBL/GenBank/DDBJ databases">
        <title>Sinorhodobacter populi sp. nov. isolated from the symptomatic bark tissue of Populus euramericana canker.</title>
        <authorList>
            <person name="Xu G."/>
        </authorList>
    </citation>
    <scope>NUCLEOTIDE SEQUENCE [LARGE SCALE GENOMIC DNA]</scope>
    <source>
        <strain evidence="1 2">CCTCC AB2012026</strain>
    </source>
</reference>
<protein>
    <submittedName>
        <fullName evidence="1">Uncharacterized protein</fullName>
    </submittedName>
</protein>
<sequence length="197" mass="21844">MVDRYHPGKAPTALLTALCDGSCRTISQLEEELDLTRRQVSDAAAALLRRDYLMRMEVGCYKLTDEGISAAERGEVITSGPRGKHTGCKVIQNTFRQRAWLSMRTRGRFTVGDLVCDAANGDDRNPIDNVRRYLTVLVRAGYVIELPRRVAGTAPTSNGYKLFALAKNTGREAPVYQPTKQVLRDLNLGEDVPCTRA</sequence>
<dbReference type="RefSeq" id="WP_128148182.1">
    <property type="nucleotide sequence ID" value="NZ_SAVB01000006.1"/>
</dbReference>